<evidence type="ECO:0000256" key="1">
    <source>
        <dbReference type="ARBA" id="ARBA00022801"/>
    </source>
</evidence>
<keyword evidence="4" id="KW-1185">Reference proteome</keyword>
<dbReference type="PRINTS" id="PR00412">
    <property type="entry name" value="EPOXHYDRLASE"/>
</dbReference>
<gene>
    <name evidence="3" type="ORF">FHR36_004428</name>
</gene>
<feature type="domain" description="AB hydrolase-1" evidence="2">
    <location>
        <begin position="12"/>
        <end position="126"/>
    </location>
</feature>
<dbReference type="InterPro" id="IPR050266">
    <property type="entry name" value="AB_hydrolase_sf"/>
</dbReference>
<dbReference type="InterPro" id="IPR000073">
    <property type="entry name" value="AB_hydrolase_1"/>
</dbReference>
<dbReference type="PANTHER" id="PTHR43798:SF31">
    <property type="entry name" value="AB HYDROLASE SUPERFAMILY PROTEIN YCLE"/>
    <property type="match status" value="1"/>
</dbReference>
<accession>A0ABT1J1G3</accession>
<comment type="caution">
    <text evidence="3">The sequence shown here is derived from an EMBL/GenBank/DDBJ whole genome shotgun (WGS) entry which is preliminary data.</text>
</comment>
<dbReference type="SUPFAM" id="SSF53474">
    <property type="entry name" value="alpha/beta-Hydrolases"/>
    <property type="match status" value="1"/>
</dbReference>
<sequence length="255" mass="27330">MTLSHDVAGDGPAVVLLHSAVCDRRMWEPQWSALLAAGYRVVRCDFRGFGGTPVPDGPYSPHGDVAALLDTLGIERAALIGASYGGRIALRLAALHPDRVSALALLCAGRDGHQPTAELEALDERENALVEAGDIAAAVELNVDTWLGPEADEDARALVRTMQRHAFDVQLAAEQEFASDRPEVDPTAVRARCLAVASAHDFADFRTIAAELADLVPDARHLELPWAGHLPSLERPAEITDLLLAFLDETVPTAK</sequence>
<reference evidence="3 4" key="1">
    <citation type="submission" date="2022-06" db="EMBL/GenBank/DDBJ databases">
        <title>Sequencing the genomes of 1000 actinobacteria strains.</title>
        <authorList>
            <person name="Klenk H.-P."/>
        </authorList>
    </citation>
    <scope>NUCLEOTIDE SEQUENCE [LARGE SCALE GENOMIC DNA]</scope>
    <source>
        <strain evidence="3 4">DSM 41656</strain>
    </source>
</reference>
<dbReference type="PRINTS" id="PR00111">
    <property type="entry name" value="ABHYDROLASE"/>
</dbReference>
<evidence type="ECO:0000313" key="4">
    <source>
        <dbReference type="Proteomes" id="UP001206483"/>
    </source>
</evidence>
<proteinExistence type="predicted"/>
<dbReference type="Pfam" id="PF00561">
    <property type="entry name" value="Abhydrolase_1"/>
    <property type="match status" value="1"/>
</dbReference>
<evidence type="ECO:0000313" key="3">
    <source>
        <dbReference type="EMBL" id="MCP2311265.1"/>
    </source>
</evidence>
<protein>
    <submittedName>
        <fullName evidence="3">Pimeloyl-ACP methyl ester carboxylesterase</fullName>
    </submittedName>
</protein>
<dbReference type="PANTHER" id="PTHR43798">
    <property type="entry name" value="MONOACYLGLYCEROL LIPASE"/>
    <property type="match status" value="1"/>
</dbReference>
<name>A0ABT1J1G3_9ACTN</name>
<dbReference type="Proteomes" id="UP001206483">
    <property type="component" value="Unassembled WGS sequence"/>
</dbReference>
<evidence type="ECO:0000259" key="2">
    <source>
        <dbReference type="Pfam" id="PF00561"/>
    </source>
</evidence>
<dbReference type="Gene3D" id="3.40.50.1820">
    <property type="entry name" value="alpha/beta hydrolase"/>
    <property type="match status" value="1"/>
</dbReference>
<dbReference type="RefSeq" id="WP_253799895.1">
    <property type="nucleotide sequence ID" value="NZ_BAAAUB010000074.1"/>
</dbReference>
<dbReference type="InterPro" id="IPR029058">
    <property type="entry name" value="AB_hydrolase_fold"/>
</dbReference>
<keyword evidence="1" id="KW-0378">Hydrolase</keyword>
<organism evidence="3 4">
    <name type="scientific">Kitasatospora paracochleata</name>
    <dbReference type="NCBI Taxonomy" id="58354"/>
    <lineage>
        <taxon>Bacteria</taxon>
        <taxon>Bacillati</taxon>
        <taxon>Actinomycetota</taxon>
        <taxon>Actinomycetes</taxon>
        <taxon>Kitasatosporales</taxon>
        <taxon>Streptomycetaceae</taxon>
        <taxon>Kitasatospora</taxon>
    </lineage>
</organism>
<dbReference type="InterPro" id="IPR000639">
    <property type="entry name" value="Epox_hydrolase-like"/>
</dbReference>
<dbReference type="EMBL" id="JAMZDX010000004">
    <property type="protein sequence ID" value="MCP2311265.1"/>
    <property type="molecule type" value="Genomic_DNA"/>
</dbReference>